<dbReference type="PANTHER" id="PTHR12860">
    <property type="entry name" value="SIGNAL RECOGNITION PARTICLE 68 KDA PROTEIN"/>
    <property type="match status" value="1"/>
</dbReference>
<keyword evidence="6 10" id="KW-0733">Signal recognition particle</keyword>
<comment type="caution">
    <text evidence="12">The sequence shown here is derived from an EMBL/GenBank/DDBJ whole genome shotgun (WGS) entry which is preliminary data.</text>
</comment>
<dbReference type="InterPro" id="IPR034652">
    <property type="entry name" value="SRP68-RBD"/>
</dbReference>
<evidence type="ECO:0000313" key="13">
    <source>
        <dbReference type="Proteomes" id="UP001212997"/>
    </source>
</evidence>
<comment type="subcellular location">
    <subcellularLocation>
        <location evidence="1 10">Cytoplasm</location>
    </subcellularLocation>
    <subcellularLocation>
        <location evidence="2">Nucleus</location>
        <location evidence="2">Nucleolus</location>
    </subcellularLocation>
</comment>
<evidence type="ECO:0000256" key="10">
    <source>
        <dbReference type="PIRNR" id="PIRNR038995"/>
    </source>
</evidence>
<keyword evidence="5 10" id="KW-0694">RNA-binding</keyword>
<comment type="function">
    <text evidence="10">Component of the signal recognition particle (SRP) complex, a ribonucleoprotein complex that mediates the cotranslational targeting of secretory and membrane proteins to the endoplasmic reticulum (ER). The SRP complex interacts with the signal sequence in nascent secretory and membrane proteins and directs them to the membrane of the ER.</text>
</comment>
<dbReference type="CDD" id="cd15481">
    <property type="entry name" value="SRP68-RBD"/>
    <property type="match status" value="1"/>
</dbReference>
<dbReference type="InterPro" id="IPR026258">
    <property type="entry name" value="SRP68"/>
</dbReference>
<dbReference type="GO" id="GO:0005047">
    <property type="term" value="F:signal recognition particle binding"/>
    <property type="evidence" value="ECO:0007669"/>
    <property type="project" value="InterPro"/>
</dbReference>
<keyword evidence="7" id="KW-0539">Nucleus</keyword>
<dbReference type="InterPro" id="IPR038253">
    <property type="entry name" value="SRP68_N_sf"/>
</dbReference>
<dbReference type="GO" id="GO:0030942">
    <property type="term" value="F:endoplasmic reticulum signal peptide binding"/>
    <property type="evidence" value="ECO:0007669"/>
    <property type="project" value="InterPro"/>
</dbReference>
<reference evidence="12" key="1">
    <citation type="submission" date="2022-07" db="EMBL/GenBank/DDBJ databases">
        <title>Genome Sequence of Physisporinus lineatus.</title>
        <authorList>
            <person name="Buettner E."/>
        </authorList>
    </citation>
    <scope>NUCLEOTIDE SEQUENCE</scope>
    <source>
        <strain evidence="12">VT162</strain>
    </source>
</reference>
<evidence type="ECO:0000256" key="8">
    <source>
        <dbReference type="ARBA" id="ARBA00023274"/>
    </source>
</evidence>
<evidence type="ECO:0000313" key="12">
    <source>
        <dbReference type="EMBL" id="KAJ3489383.1"/>
    </source>
</evidence>
<evidence type="ECO:0000256" key="6">
    <source>
        <dbReference type="ARBA" id="ARBA00023135"/>
    </source>
</evidence>
<evidence type="ECO:0000256" key="7">
    <source>
        <dbReference type="ARBA" id="ARBA00023242"/>
    </source>
</evidence>
<proteinExistence type="inferred from homology"/>
<organism evidence="12 13">
    <name type="scientific">Meripilus lineatus</name>
    <dbReference type="NCBI Taxonomy" id="2056292"/>
    <lineage>
        <taxon>Eukaryota</taxon>
        <taxon>Fungi</taxon>
        <taxon>Dikarya</taxon>
        <taxon>Basidiomycota</taxon>
        <taxon>Agaricomycotina</taxon>
        <taxon>Agaricomycetes</taxon>
        <taxon>Polyporales</taxon>
        <taxon>Meripilaceae</taxon>
        <taxon>Meripilus</taxon>
    </lineage>
</organism>
<keyword evidence="8 10" id="KW-0687">Ribonucleoprotein</keyword>
<evidence type="ECO:0000256" key="4">
    <source>
        <dbReference type="ARBA" id="ARBA00022490"/>
    </source>
</evidence>
<gene>
    <name evidence="12" type="ORF">NLI96_g2156</name>
</gene>
<keyword evidence="4 10" id="KW-0963">Cytoplasm</keyword>
<feature type="region of interest" description="Disordered" evidence="11">
    <location>
        <begin position="550"/>
        <end position="626"/>
    </location>
</feature>
<sequence length="626" mass="68875">MTHGKGREFKKLPPIKPENITDGYLQLLLFEAERAWTYSRELSLQASSNKEKASALKRNATSRFRRAVHWATQLLSHCQALHSSSRLSTSDLIQATTYTLILNGRFLSSRYDFEDALVQLSVSRSLLDELASSASTSRDQALATSFADEIGPEIRYCAHELGRAKAYEIDSIVKDVAAKHKNEIVEGYDSLIQKLAKESSGGVDSGKKTLRPIDWEGEPVPVRNPELVDVLLRVQEAEEKLIDAEGADKQTGEVEVSEEKKKGRIGKGTRSKRGVAAYDAILLALSDAEEVARKLAEAQQAGASSSTTVPGTRDLQFVHAFIVFQLLSRRIQRDLLLITTLIHQSQATTHNHPHNLVKGKVLSATNTSANSRREQTDARLFPAVVKLLDTILQSLSQMRALSVVDDSPDLASAVEARTAVTKAKRCRYLARCYAPLKRYAESLTLTQHATIHLRETNSLISLLSDDPINSLSQPFFPLTPSIVTSLEEELSADSLQFKKDWFTFNGGAVTSPSGPGSEAQQPKTYKKPLFYDIALNYIQLDMERLQERAGKTPETLPAPTGTTPKPQPIQSGPVQKQAEPEKKAGVSLSKTVKVEEVSRPSTPEPSSAVPVRSGLSSLLGGWWGRK</sequence>
<dbReference type="Gene3D" id="1.10.3450.40">
    <property type="entry name" value="Signal recognition particle, SRP68 subunit, RNA-binding domain"/>
    <property type="match status" value="1"/>
</dbReference>
<evidence type="ECO:0000256" key="2">
    <source>
        <dbReference type="ARBA" id="ARBA00004604"/>
    </source>
</evidence>
<dbReference type="PANTHER" id="PTHR12860:SF0">
    <property type="entry name" value="SIGNAL RECOGNITION PARTICLE SUBUNIT SRP68"/>
    <property type="match status" value="1"/>
</dbReference>
<dbReference type="PIRSF" id="PIRSF038995">
    <property type="entry name" value="SRP68"/>
    <property type="match status" value="1"/>
</dbReference>
<accession>A0AAD5V8V1</accession>
<dbReference type="GO" id="GO:0005730">
    <property type="term" value="C:nucleolus"/>
    <property type="evidence" value="ECO:0007669"/>
    <property type="project" value="UniProtKB-SubCell"/>
</dbReference>
<dbReference type="GO" id="GO:0005786">
    <property type="term" value="C:signal recognition particle, endoplasmic reticulum targeting"/>
    <property type="evidence" value="ECO:0007669"/>
    <property type="project" value="UniProtKB-KW"/>
</dbReference>
<dbReference type="EMBL" id="JANAWD010000046">
    <property type="protein sequence ID" value="KAJ3489383.1"/>
    <property type="molecule type" value="Genomic_DNA"/>
</dbReference>
<evidence type="ECO:0000256" key="1">
    <source>
        <dbReference type="ARBA" id="ARBA00004496"/>
    </source>
</evidence>
<evidence type="ECO:0000256" key="5">
    <source>
        <dbReference type="ARBA" id="ARBA00022884"/>
    </source>
</evidence>
<comment type="similarity">
    <text evidence="3 10">Belongs to the SRP68 family.</text>
</comment>
<dbReference type="GO" id="GO:0008312">
    <property type="term" value="F:7S RNA binding"/>
    <property type="evidence" value="ECO:0007669"/>
    <property type="project" value="InterPro"/>
</dbReference>
<dbReference type="GO" id="GO:0006614">
    <property type="term" value="P:SRP-dependent cotranslational protein targeting to membrane"/>
    <property type="evidence" value="ECO:0007669"/>
    <property type="project" value="InterPro"/>
</dbReference>
<dbReference type="AlphaFoldDB" id="A0AAD5V8V1"/>
<evidence type="ECO:0000256" key="3">
    <source>
        <dbReference type="ARBA" id="ARBA00009352"/>
    </source>
</evidence>
<keyword evidence="13" id="KW-1185">Reference proteome</keyword>
<evidence type="ECO:0000256" key="11">
    <source>
        <dbReference type="SAM" id="MobiDB-lite"/>
    </source>
</evidence>
<name>A0AAD5V8V1_9APHY</name>
<dbReference type="Proteomes" id="UP001212997">
    <property type="component" value="Unassembled WGS sequence"/>
</dbReference>
<feature type="compositionally biased region" description="Polar residues" evidence="11">
    <location>
        <begin position="560"/>
        <end position="574"/>
    </location>
</feature>
<evidence type="ECO:0000256" key="9">
    <source>
        <dbReference type="ARBA" id="ARBA00029498"/>
    </source>
</evidence>
<protein>
    <recommendedName>
        <fullName evidence="9 10">Signal recognition particle subunit SRP68</fullName>
        <shortName evidence="10">SRP68</shortName>
    </recommendedName>
</protein>
<dbReference type="Pfam" id="PF16969">
    <property type="entry name" value="SRP68"/>
    <property type="match status" value="1"/>
</dbReference>